<feature type="domain" description="Protein kinase" evidence="2">
    <location>
        <begin position="45"/>
        <end position="324"/>
    </location>
</feature>
<dbReference type="InterPro" id="IPR011009">
    <property type="entry name" value="Kinase-like_dom_sf"/>
</dbReference>
<keyword evidence="1" id="KW-1133">Transmembrane helix</keyword>
<evidence type="ECO:0000313" key="3">
    <source>
        <dbReference type="EMBL" id="ONK70340.1"/>
    </source>
</evidence>
<evidence type="ECO:0000259" key="2">
    <source>
        <dbReference type="PROSITE" id="PS50011"/>
    </source>
</evidence>
<organism evidence="3 4">
    <name type="scientific">Asparagus officinalis</name>
    <name type="common">Garden asparagus</name>
    <dbReference type="NCBI Taxonomy" id="4686"/>
    <lineage>
        <taxon>Eukaryota</taxon>
        <taxon>Viridiplantae</taxon>
        <taxon>Streptophyta</taxon>
        <taxon>Embryophyta</taxon>
        <taxon>Tracheophyta</taxon>
        <taxon>Spermatophyta</taxon>
        <taxon>Magnoliopsida</taxon>
        <taxon>Liliopsida</taxon>
        <taxon>Asparagales</taxon>
        <taxon>Asparagaceae</taxon>
        <taxon>Asparagoideae</taxon>
        <taxon>Asparagus</taxon>
    </lineage>
</organism>
<dbReference type="PROSITE" id="PS50011">
    <property type="entry name" value="PROTEIN_KINASE_DOM"/>
    <property type="match status" value="1"/>
</dbReference>
<dbReference type="GO" id="GO:0005524">
    <property type="term" value="F:ATP binding"/>
    <property type="evidence" value="ECO:0007669"/>
    <property type="project" value="InterPro"/>
</dbReference>
<proteinExistence type="predicted"/>
<dbReference type="EMBL" id="CM007385">
    <property type="protein sequence ID" value="ONK70340.1"/>
    <property type="molecule type" value="Genomic_DNA"/>
</dbReference>
<accession>A0A5P1F1N2</accession>
<dbReference type="InterPro" id="IPR053293">
    <property type="entry name" value="OCM_Kinase"/>
</dbReference>
<keyword evidence="1" id="KW-0472">Membrane</keyword>
<dbReference type="CDD" id="cd14014">
    <property type="entry name" value="STKc_PknB_like"/>
    <property type="match status" value="1"/>
</dbReference>
<dbReference type="OrthoDB" id="4062651at2759"/>
<name>A0A5P1F1N2_ASPOF</name>
<sequence>MDGKASHSGLTDAFEFLLFEEDLDDLKSVIYKPNRITPWIDPSALKLSHRIGRGPFGDVWLATHYHRTDDYERFHEVAVKMIYPVKDDQIQAFLAKFDEMFSKCPGSENVCFLHGISIQNGRLCIVMKFYEGSVGDKMARLKGGKLSLSDVLRYGTDIAQGVLELHSRGILVLNLKPSNFLLDEHDQAILGDFGIPYLLLGLSLPNPDLVQSTGTLNYMAPEQWQPDTRGPLSFETDSWGFGCSILEMLSGNQPWRSKSPTEIHNLVVINQEKPQIPSGLPPQVENVLSGCFEYDFRNRPLMGDILEVFKSCKDAVSNDEESWTDLGNKSTHLNLTDWSLTKDRLQIGDTVRSRKPKNCCKPECMMIPEGTVVGIETDNDSNSFIFVKVRGFHNSLRVRSSTVERVTFGFSSGDWVRVKNEDKTRNSPVGILHGIDLDGKVTVGFIGNSTLWHGNYTELQVAESYCVGQFLRIKGNVLTPRFEWPKKRGGSWATGKISQILPNGCLVVKFPGLFRFGELGLGFLADPAEVEIVSFSNCEGVVRKYQHLENFHWAVRPLVIALGLFTALKLGFFVGKNVSKSRKKNIGCVSVKAEEQNESNQQWGCHLSVANILFREG</sequence>
<protein>
    <recommendedName>
        <fullName evidence="2">Protein kinase domain-containing protein</fullName>
    </recommendedName>
</protein>
<dbReference type="SUPFAM" id="SSF56112">
    <property type="entry name" value="Protein kinase-like (PK-like)"/>
    <property type="match status" value="1"/>
</dbReference>
<dbReference type="PANTHER" id="PTHR47209">
    <property type="entry name" value="OS06G0639500 PROTEIN"/>
    <property type="match status" value="1"/>
</dbReference>
<dbReference type="OMA" id="FQMAESY"/>
<evidence type="ECO:0000256" key="1">
    <source>
        <dbReference type="SAM" id="Phobius"/>
    </source>
</evidence>
<feature type="transmembrane region" description="Helical" evidence="1">
    <location>
        <begin position="553"/>
        <end position="574"/>
    </location>
</feature>
<dbReference type="Gene3D" id="3.30.200.20">
    <property type="entry name" value="Phosphorylase Kinase, domain 1"/>
    <property type="match status" value="1"/>
</dbReference>
<dbReference type="PANTHER" id="PTHR47209:SF1">
    <property type="entry name" value="OS06G0639500 PROTEIN"/>
    <property type="match status" value="1"/>
</dbReference>
<dbReference type="InterPro" id="IPR001245">
    <property type="entry name" value="Ser-Thr/Tyr_kinase_cat_dom"/>
</dbReference>
<dbReference type="Gramene" id="ONK70340">
    <property type="protein sequence ID" value="ONK70340"/>
    <property type="gene ID" value="A4U43_C05F32720"/>
</dbReference>
<dbReference type="Gene3D" id="1.10.510.10">
    <property type="entry name" value="Transferase(Phosphotransferase) domain 1"/>
    <property type="match status" value="1"/>
</dbReference>
<keyword evidence="1" id="KW-0812">Transmembrane</keyword>
<dbReference type="AlphaFoldDB" id="A0A5P1F1N2"/>
<dbReference type="Proteomes" id="UP000243459">
    <property type="component" value="Chromosome 5"/>
</dbReference>
<keyword evidence="4" id="KW-1185">Reference proteome</keyword>
<reference evidence="4" key="1">
    <citation type="journal article" date="2017" name="Nat. Commun.">
        <title>The asparagus genome sheds light on the origin and evolution of a young Y chromosome.</title>
        <authorList>
            <person name="Harkess A."/>
            <person name="Zhou J."/>
            <person name="Xu C."/>
            <person name="Bowers J.E."/>
            <person name="Van der Hulst R."/>
            <person name="Ayyampalayam S."/>
            <person name="Mercati F."/>
            <person name="Riccardi P."/>
            <person name="McKain M.R."/>
            <person name="Kakrana A."/>
            <person name="Tang H."/>
            <person name="Ray J."/>
            <person name="Groenendijk J."/>
            <person name="Arikit S."/>
            <person name="Mathioni S.M."/>
            <person name="Nakano M."/>
            <person name="Shan H."/>
            <person name="Telgmann-Rauber A."/>
            <person name="Kanno A."/>
            <person name="Yue Z."/>
            <person name="Chen H."/>
            <person name="Li W."/>
            <person name="Chen Y."/>
            <person name="Xu X."/>
            <person name="Zhang Y."/>
            <person name="Luo S."/>
            <person name="Chen H."/>
            <person name="Gao J."/>
            <person name="Mao Z."/>
            <person name="Pires J.C."/>
            <person name="Luo M."/>
            <person name="Kudrna D."/>
            <person name="Wing R.A."/>
            <person name="Meyers B.C."/>
            <person name="Yi K."/>
            <person name="Kong H."/>
            <person name="Lavrijsen P."/>
            <person name="Sunseri F."/>
            <person name="Falavigna A."/>
            <person name="Ye Y."/>
            <person name="Leebens-Mack J.H."/>
            <person name="Chen G."/>
        </authorList>
    </citation>
    <scope>NUCLEOTIDE SEQUENCE [LARGE SCALE GENOMIC DNA]</scope>
    <source>
        <strain evidence="4">cv. DH0086</strain>
    </source>
</reference>
<gene>
    <name evidence="3" type="ORF">A4U43_C05F32720</name>
</gene>
<dbReference type="GO" id="GO:0004672">
    <property type="term" value="F:protein kinase activity"/>
    <property type="evidence" value="ECO:0007669"/>
    <property type="project" value="InterPro"/>
</dbReference>
<dbReference type="Pfam" id="PF07714">
    <property type="entry name" value="PK_Tyr_Ser-Thr"/>
    <property type="match status" value="1"/>
</dbReference>
<evidence type="ECO:0000313" key="4">
    <source>
        <dbReference type="Proteomes" id="UP000243459"/>
    </source>
</evidence>
<dbReference type="InterPro" id="IPR000719">
    <property type="entry name" value="Prot_kinase_dom"/>
</dbReference>